<comment type="cofactor">
    <cofactor evidence="1">
        <name>FAD</name>
        <dbReference type="ChEBI" id="CHEBI:57692"/>
    </cofactor>
</comment>
<proteinExistence type="inferred from homology"/>
<dbReference type="InterPro" id="IPR036318">
    <property type="entry name" value="FAD-bd_PCMH-like_sf"/>
</dbReference>
<dbReference type="Proteomes" id="UP000176558">
    <property type="component" value="Unassembled WGS sequence"/>
</dbReference>
<protein>
    <recommendedName>
        <fullName evidence="7">D-lactate dehydrogenase (cytochrome)</fullName>
        <ecNumber evidence="7">1.1.2.4</ecNumber>
    </recommendedName>
</protein>
<dbReference type="EMBL" id="MHWT01000013">
    <property type="protein sequence ID" value="OHB12655.1"/>
    <property type="molecule type" value="Genomic_DNA"/>
</dbReference>
<keyword evidence="3" id="KW-0285">Flavoprotein</keyword>
<dbReference type="Gene3D" id="3.30.70.2740">
    <property type="match status" value="1"/>
</dbReference>
<evidence type="ECO:0000313" key="10">
    <source>
        <dbReference type="Proteomes" id="UP000176558"/>
    </source>
</evidence>
<dbReference type="InterPro" id="IPR016166">
    <property type="entry name" value="FAD-bd_PCMH"/>
</dbReference>
<feature type="domain" description="FAD-binding PCMH-type" evidence="8">
    <location>
        <begin position="34"/>
        <end position="267"/>
    </location>
</feature>
<evidence type="ECO:0000256" key="3">
    <source>
        <dbReference type="ARBA" id="ARBA00022630"/>
    </source>
</evidence>
<comment type="similarity">
    <text evidence="2">Belongs to the FAD-binding oxidoreductase/transferase type 4 family.</text>
</comment>
<dbReference type="InterPro" id="IPR004113">
    <property type="entry name" value="FAD-bd_oxidored_4_C"/>
</dbReference>
<evidence type="ECO:0000313" key="9">
    <source>
        <dbReference type="EMBL" id="OHB12655.1"/>
    </source>
</evidence>
<evidence type="ECO:0000256" key="6">
    <source>
        <dbReference type="ARBA" id="ARBA00023002"/>
    </source>
</evidence>
<dbReference type="GO" id="GO:1903457">
    <property type="term" value="P:lactate catabolic process"/>
    <property type="evidence" value="ECO:0007669"/>
    <property type="project" value="TreeGrafter"/>
</dbReference>
<dbReference type="AlphaFoldDB" id="A0A1G2UTF5"/>
<reference evidence="9 10" key="1">
    <citation type="journal article" date="2016" name="Nat. Commun.">
        <title>Thousands of microbial genomes shed light on interconnected biogeochemical processes in an aquifer system.</title>
        <authorList>
            <person name="Anantharaman K."/>
            <person name="Brown C.T."/>
            <person name="Hug L.A."/>
            <person name="Sharon I."/>
            <person name="Castelle C.J."/>
            <person name="Probst A.J."/>
            <person name="Thomas B.C."/>
            <person name="Singh A."/>
            <person name="Wilkins M.J."/>
            <person name="Karaoz U."/>
            <person name="Brodie E.L."/>
            <person name="Williams K.H."/>
            <person name="Hubbard S.S."/>
            <person name="Banfield J.F."/>
        </authorList>
    </citation>
    <scope>NUCLEOTIDE SEQUENCE [LARGE SCALE GENOMIC DNA]</scope>
</reference>
<dbReference type="GO" id="GO:0071949">
    <property type="term" value="F:FAD binding"/>
    <property type="evidence" value="ECO:0007669"/>
    <property type="project" value="InterPro"/>
</dbReference>
<evidence type="ECO:0000256" key="4">
    <source>
        <dbReference type="ARBA" id="ARBA00022827"/>
    </source>
</evidence>
<organism evidence="9 10">
    <name type="scientific">Candidatus Zambryskibacteria bacterium RIFCSPLOWO2_12_FULL_39_23</name>
    <dbReference type="NCBI Taxonomy" id="1802776"/>
    <lineage>
        <taxon>Bacteria</taxon>
        <taxon>Candidatus Zambryskiibacteriota</taxon>
    </lineage>
</organism>
<evidence type="ECO:0000256" key="7">
    <source>
        <dbReference type="ARBA" id="ARBA00038897"/>
    </source>
</evidence>
<dbReference type="Pfam" id="PF01565">
    <property type="entry name" value="FAD_binding_4"/>
    <property type="match status" value="1"/>
</dbReference>
<dbReference type="InterPro" id="IPR006094">
    <property type="entry name" value="Oxid_FAD_bind_N"/>
</dbReference>
<name>A0A1G2UTF5_9BACT</name>
<dbReference type="InterPro" id="IPR016169">
    <property type="entry name" value="FAD-bd_PCMH_sub2"/>
</dbReference>
<dbReference type="SUPFAM" id="SSF55103">
    <property type="entry name" value="FAD-linked oxidases, C-terminal domain"/>
    <property type="match status" value="1"/>
</dbReference>
<gene>
    <name evidence="9" type="ORF">A3G99_00475</name>
</gene>
<dbReference type="PANTHER" id="PTHR11748:SF111">
    <property type="entry name" value="D-LACTATE DEHYDROGENASE, MITOCHONDRIAL-RELATED"/>
    <property type="match status" value="1"/>
</dbReference>
<dbReference type="EC" id="1.1.2.4" evidence="7"/>
<evidence type="ECO:0000256" key="2">
    <source>
        <dbReference type="ARBA" id="ARBA00008000"/>
    </source>
</evidence>
<dbReference type="GO" id="GO:0004458">
    <property type="term" value="F:D-lactate dehydrogenase (cytochrome) activity"/>
    <property type="evidence" value="ECO:0007669"/>
    <property type="project" value="UniProtKB-EC"/>
</dbReference>
<keyword evidence="5" id="KW-0809">Transit peptide</keyword>
<sequence length="550" mass="63085">MDSEILNTLRKNFQGNIDTTSETLNLYSHDASLFEMKPEAVLFPKDSKDVQNLVQWLNKNKKNNSSLSITARSAGTDMSGGPINNSIILDFTRYMNKIGEVTKDFAVVEPGCLYRDFDKETRKVGRIMPAYTASREICAVGGMVANNAGGEKSIKYGKAENYLKELKVVFSDGNEYVVKPLTLSELNQKISENSFEGNLYKKLFDLIQENYEDIMSGKPDVSKNSSGYYLWNIYDKEKKTFDLCRLIVGSQGTLGIITEITWKLVPISKFSNLLVVFLPSLEKVSDLVTRILPYKPESLETYDDKSMILAVKFFFDFFKQLGFWKALHLGFRFIPETFMMLSGGVPKLILMIEFTGKSEQEVKLKLTEVRDHLTDFHFKMHITKNSGEAEKYWDIRHESFNLLRKHVHHKRTAPFIDDIIVKPEFLPEFLPKMKALVDEYKLDYTVQGHLGNGNFHIIPLMDLNSPFSGETILELSKKVYSLVKEFRGSNSAEHNDGIIRTPFLPLQFGEKVVSLFKQTKNIFDPENIFNPNKKVDGTFEDIKKWIMKKN</sequence>
<accession>A0A1G2UTF5</accession>
<evidence type="ECO:0000259" key="8">
    <source>
        <dbReference type="PROSITE" id="PS51387"/>
    </source>
</evidence>
<dbReference type="InterPro" id="IPR016171">
    <property type="entry name" value="Vanillyl_alc_oxidase_C-sub2"/>
</dbReference>
<dbReference type="InterPro" id="IPR016164">
    <property type="entry name" value="FAD-linked_Oxase-like_C"/>
</dbReference>
<dbReference type="GO" id="GO:0008720">
    <property type="term" value="F:D-lactate dehydrogenase (NAD+) activity"/>
    <property type="evidence" value="ECO:0007669"/>
    <property type="project" value="TreeGrafter"/>
</dbReference>
<dbReference type="PANTHER" id="PTHR11748">
    <property type="entry name" value="D-LACTATE DEHYDROGENASE"/>
    <property type="match status" value="1"/>
</dbReference>
<comment type="caution">
    <text evidence="9">The sequence shown here is derived from an EMBL/GenBank/DDBJ whole genome shotgun (WGS) entry which is preliminary data.</text>
</comment>
<dbReference type="Pfam" id="PF02913">
    <property type="entry name" value="FAD-oxidase_C"/>
    <property type="match status" value="1"/>
</dbReference>
<keyword evidence="6" id="KW-0560">Oxidoreductase</keyword>
<dbReference type="Gene3D" id="3.30.465.10">
    <property type="match status" value="2"/>
</dbReference>
<evidence type="ECO:0000256" key="1">
    <source>
        <dbReference type="ARBA" id="ARBA00001974"/>
    </source>
</evidence>
<keyword evidence="4" id="KW-0274">FAD</keyword>
<dbReference type="SUPFAM" id="SSF56176">
    <property type="entry name" value="FAD-binding/transporter-associated domain-like"/>
    <property type="match status" value="1"/>
</dbReference>
<dbReference type="PROSITE" id="PS51387">
    <property type="entry name" value="FAD_PCMH"/>
    <property type="match status" value="1"/>
</dbReference>
<dbReference type="Gene3D" id="1.10.45.10">
    <property type="entry name" value="Vanillyl-alcohol Oxidase, Chain A, domain 4"/>
    <property type="match status" value="1"/>
</dbReference>
<evidence type="ECO:0000256" key="5">
    <source>
        <dbReference type="ARBA" id="ARBA00022946"/>
    </source>
</evidence>